<protein>
    <submittedName>
        <fullName evidence="1">Uncharacterized protein</fullName>
    </submittedName>
</protein>
<name>A0A6C0BLU5_9ZZZZ</name>
<organism evidence="1">
    <name type="scientific">viral metagenome</name>
    <dbReference type="NCBI Taxonomy" id="1070528"/>
    <lineage>
        <taxon>unclassified sequences</taxon>
        <taxon>metagenomes</taxon>
        <taxon>organismal metagenomes</taxon>
    </lineage>
</organism>
<evidence type="ECO:0000313" key="1">
    <source>
        <dbReference type="EMBL" id="QHS92644.1"/>
    </source>
</evidence>
<accession>A0A6C0BLU5</accession>
<sequence>MKYALQIYGVFRTFDVCLSQILKYIMFPQIDCDVFILSQKDDGYSLDNETMIKNLVGPHLVAFKYIEEYPEGVLRYEEELCQHYRACVENAKKKIQSELITNGFVTRLWYRRWLVNQMRIDHEKKTGVKYDWVIRTRFDIGYRTVKNHVQLQLLTQPPQPEWVYMYPDTFSCGSPGAINYESELIHHWPYVYHRYLDTGSFQEMNNNFNTLKKWLFMSEMNLIQYFKASKYHIHTLPPDFKIMRRSMVGEVSNSDLQNDHMTSVHYGLGDRWVDVTDQFVELLAEQYDHPHNRSLLAINNALAKTDPAPGLVKKLVITTLEGNEFVYMEHASYWFKYQYIYFISCPLDEIKKVTYGLGTRVHDVTKKFCALSNAHNSTVYVSNHLVANDPSPGDEKILTLLLQDGTRYEFAEYSILVMA</sequence>
<reference evidence="1" key="1">
    <citation type="journal article" date="2020" name="Nature">
        <title>Giant virus diversity and host interactions through global metagenomics.</title>
        <authorList>
            <person name="Schulz F."/>
            <person name="Roux S."/>
            <person name="Paez-Espino D."/>
            <person name="Jungbluth S."/>
            <person name="Walsh D.A."/>
            <person name="Denef V.J."/>
            <person name="McMahon K.D."/>
            <person name="Konstantinidis K.T."/>
            <person name="Eloe-Fadrosh E.A."/>
            <person name="Kyrpides N.C."/>
            <person name="Woyke T."/>
        </authorList>
    </citation>
    <scope>NUCLEOTIDE SEQUENCE</scope>
    <source>
        <strain evidence="1">GVMAG-M-3300014204-73</strain>
    </source>
</reference>
<dbReference type="AlphaFoldDB" id="A0A6C0BLU5"/>
<dbReference type="EMBL" id="MN739183">
    <property type="protein sequence ID" value="QHS92644.1"/>
    <property type="molecule type" value="Genomic_DNA"/>
</dbReference>
<proteinExistence type="predicted"/>